<accession>A0ACA9LU45</accession>
<evidence type="ECO:0000313" key="2">
    <source>
        <dbReference type="Proteomes" id="UP000789920"/>
    </source>
</evidence>
<dbReference type="Proteomes" id="UP000789920">
    <property type="component" value="Unassembled WGS sequence"/>
</dbReference>
<comment type="caution">
    <text evidence="1">The sequence shown here is derived from an EMBL/GenBank/DDBJ whole genome shotgun (WGS) entry which is preliminary data.</text>
</comment>
<organism evidence="1 2">
    <name type="scientific">Racocetra persica</name>
    <dbReference type="NCBI Taxonomy" id="160502"/>
    <lineage>
        <taxon>Eukaryota</taxon>
        <taxon>Fungi</taxon>
        <taxon>Fungi incertae sedis</taxon>
        <taxon>Mucoromycota</taxon>
        <taxon>Glomeromycotina</taxon>
        <taxon>Glomeromycetes</taxon>
        <taxon>Diversisporales</taxon>
        <taxon>Gigasporaceae</taxon>
        <taxon>Racocetra</taxon>
    </lineage>
</organism>
<sequence length="288" mass="33234">SEYKLLDIMKTTKQRRKRLTRERQQNFKKRRNVNGTETRVEVENTNVPEMIQNNNIIELVDLELPIIINEINSQAVENNGECFFVDGSDNTRKLFLYNILLAYIRSLEEIAVAVVSALLISSGHTAYSQFKIHLNQINLQSVIFYVKTDNNDENQRQRQFANFLLKIEESKYSVIPGTEDKIELPLNIAMSREKLQDLIDFVYPNLVKNSSDVNYIVSRAILIPKNDDIENISSMIIDQFSSKIHIYPSTDNMSLIKNSNAEQPQIYLPKFLRSLKISGLSSSELNLK</sequence>
<reference evidence="1" key="1">
    <citation type="submission" date="2021-06" db="EMBL/GenBank/DDBJ databases">
        <authorList>
            <person name="Kallberg Y."/>
            <person name="Tangrot J."/>
            <person name="Rosling A."/>
        </authorList>
    </citation>
    <scope>NUCLEOTIDE SEQUENCE</scope>
    <source>
        <strain evidence="1">MA461A</strain>
    </source>
</reference>
<dbReference type="EMBL" id="CAJVQC010004730">
    <property type="protein sequence ID" value="CAG8544360.1"/>
    <property type="molecule type" value="Genomic_DNA"/>
</dbReference>
<keyword evidence="2" id="KW-1185">Reference proteome</keyword>
<name>A0ACA9LU45_9GLOM</name>
<proteinExistence type="predicted"/>
<evidence type="ECO:0000313" key="1">
    <source>
        <dbReference type="EMBL" id="CAG8544360.1"/>
    </source>
</evidence>
<feature type="non-terminal residue" evidence="1">
    <location>
        <position position="288"/>
    </location>
</feature>
<feature type="non-terminal residue" evidence="1">
    <location>
        <position position="1"/>
    </location>
</feature>
<protein>
    <submittedName>
        <fullName evidence="1">20487_t:CDS:1</fullName>
    </submittedName>
</protein>
<gene>
    <name evidence="1" type="ORF">RPERSI_LOCUS3688</name>
</gene>